<dbReference type="EMBL" id="BGPR01004214">
    <property type="protein sequence ID" value="GBM97223.1"/>
    <property type="molecule type" value="Genomic_DNA"/>
</dbReference>
<evidence type="ECO:0000313" key="2">
    <source>
        <dbReference type="Proteomes" id="UP000499080"/>
    </source>
</evidence>
<gene>
    <name evidence="1" type="ORF">AVEN_182041_1</name>
</gene>
<evidence type="ECO:0008006" key="3">
    <source>
        <dbReference type="Google" id="ProtNLM"/>
    </source>
</evidence>
<accession>A0A4Y2K3G2</accession>
<dbReference type="AlphaFoldDB" id="A0A4Y2K3G2"/>
<evidence type="ECO:0000313" key="1">
    <source>
        <dbReference type="EMBL" id="GBM97223.1"/>
    </source>
</evidence>
<dbReference type="GO" id="GO:0003676">
    <property type="term" value="F:nucleic acid binding"/>
    <property type="evidence" value="ECO:0007669"/>
    <property type="project" value="InterPro"/>
</dbReference>
<dbReference type="Proteomes" id="UP000499080">
    <property type="component" value="Unassembled WGS sequence"/>
</dbReference>
<sequence>MFFWSTLRPMISVDTTLNSTAYFNIVADHVHSFIVIKQENALWHHARSVSNWFEEHQSEFTLFSWLAQYPDVNPMGHLWDEVERLLRGLEAIESDQA</sequence>
<protein>
    <recommendedName>
        <fullName evidence="3">Tc1-like transposase DDE domain-containing protein</fullName>
    </recommendedName>
</protein>
<proteinExistence type="predicted"/>
<organism evidence="1 2">
    <name type="scientific">Araneus ventricosus</name>
    <name type="common">Orbweaver spider</name>
    <name type="synonym">Epeira ventricosa</name>
    <dbReference type="NCBI Taxonomy" id="182803"/>
    <lineage>
        <taxon>Eukaryota</taxon>
        <taxon>Metazoa</taxon>
        <taxon>Ecdysozoa</taxon>
        <taxon>Arthropoda</taxon>
        <taxon>Chelicerata</taxon>
        <taxon>Arachnida</taxon>
        <taxon>Araneae</taxon>
        <taxon>Araneomorphae</taxon>
        <taxon>Entelegynae</taxon>
        <taxon>Araneoidea</taxon>
        <taxon>Araneidae</taxon>
        <taxon>Araneus</taxon>
    </lineage>
</organism>
<keyword evidence="2" id="KW-1185">Reference proteome</keyword>
<name>A0A4Y2K3G2_ARAVE</name>
<reference evidence="1 2" key="1">
    <citation type="journal article" date="2019" name="Sci. Rep.">
        <title>Orb-weaving spider Araneus ventricosus genome elucidates the spidroin gene catalogue.</title>
        <authorList>
            <person name="Kono N."/>
            <person name="Nakamura H."/>
            <person name="Ohtoshi R."/>
            <person name="Moran D.A.P."/>
            <person name="Shinohara A."/>
            <person name="Yoshida Y."/>
            <person name="Fujiwara M."/>
            <person name="Mori M."/>
            <person name="Tomita M."/>
            <person name="Arakawa K."/>
        </authorList>
    </citation>
    <scope>NUCLEOTIDE SEQUENCE [LARGE SCALE GENOMIC DNA]</scope>
</reference>
<dbReference type="InterPro" id="IPR036397">
    <property type="entry name" value="RNaseH_sf"/>
</dbReference>
<dbReference type="Gene3D" id="3.30.420.10">
    <property type="entry name" value="Ribonuclease H-like superfamily/Ribonuclease H"/>
    <property type="match status" value="1"/>
</dbReference>
<comment type="caution">
    <text evidence="1">The sequence shown here is derived from an EMBL/GenBank/DDBJ whole genome shotgun (WGS) entry which is preliminary data.</text>
</comment>
<dbReference type="OrthoDB" id="6437317at2759"/>